<dbReference type="GO" id="GO:0016054">
    <property type="term" value="P:organic acid catabolic process"/>
    <property type="evidence" value="ECO:0007669"/>
    <property type="project" value="UniProtKB-ARBA"/>
</dbReference>
<dbReference type="SMART" id="SM01350">
    <property type="entry name" value="6PGD"/>
    <property type="match status" value="1"/>
</dbReference>
<dbReference type="Gene3D" id="1.10.1040.10">
    <property type="entry name" value="N-(1-d-carboxylethyl)-l-norvaline Dehydrogenase, domain 2"/>
    <property type="match status" value="1"/>
</dbReference>
<feature type="domain" description="6-phosphogluconate dehydrogenase C-terminal" evidence="5">
    <location>
        <begin position="184"/>
        <end position="314"/>
    </location>
</feature>
<sequence>MQLGMVGLGRMGANMVRRLMKAGHTCVVYDTNPDSVAELVADGAVGASTLEEFVSKLEAPKAAWVMIPAAITDKVIGQLAELMDKGDIIIDGGNSYFRDDRRRAKELEPKGIHYIDCGTSGGVWGLERGYCLMIGGEDGPVQHLDPIFATIAPGEGDIDKTPGRPDGKGTAQKGYLHCGKAGAGHFVKMVHNGIEYGIMAAYAEGLDILKNANCDTRAQEVDAETAPSMHGDLDYDLDLGEISEVWRRGSVIASWLLDLTAASFVGDPKLEKFAGRVSDSGEGRWTIEAAIDSATPASVLTSALYSRFRSREEHAFADKVCSAMRYQFGGHLEKTGITPMA</sequence>
<dbReference type="SUPFAM" id="SSF48179">
    <property type="entry name" value="6-phosphogluconate dehydrogenase C-terminal domain-like"/>
    <property type="match status" value="1"/>
</dbReference>
<dbReference type="Gene3D" id="3.40.50.720">
    <property type="entry name" value="NAD(P)-binding Rossmann-like Domain"/>
    <property type="match status" value="1"/>
</dbReference>
<keyword evidence="4" id="KW-0311">Gluconate utilization</keyword>
<evidence type="ECO:0000259" key="5">
    <source>
        <dbReference type="SMART" id="SM01350"/>
    </source>
</evidence>
<comment type="pathway">
    <text evidence="1">Carbohydrate degradation; pentose phosphate pathway.</text>
</comment>
<gene>
    <name evidence="6" type="primary">gnd</name>
    <name evidence="6" type="ORF">H5P28_14775</name>
</gene>
<dbReference type="Proteomes" id="UP000546464">
    <property type="component" value="Unassembled WGS sequence"/>
</dbReference>
<dbReference type="GO" id="GO:0019521">
    <property type="term" value="P:D-gluconate metabolic process"/>
    <property type="evidence" value="ECO:0007669"/>
    <property type="project" value="UniProtKB-KW"/>
</dbReference>
<dbReference type="PANTHER" id="PTHR11811">
    <property type="entry name" value="6-PHOSPHOGLUCONATE DEHYDROGENASE"/>
    <property type="match status" value="1"/>
</dbReference>
<organism evidence="6 7">
    <name type="scientific">Ruficoccus amylovorans</name>
    <dbReference type="NCBI Taxonomy" id="1804625"/>
    <lineage>
        <taxon>Bacteria</taxon>
        <taxon>Pseudomonadati</taxon>
        <taxon>Verrucomicrobiota</taxon>
        <taxon>Opitutia</taxon>
        <taxon>Puniceicoccales</taxon>
        <taxon>Cerasicoccaceae</taxon>
        <taxon>Ruficoccus</taxon>
    </lineage>
</organism>
<dbReference type="InterPro" id="IPR006114">
    <property type="entry name" value="6PGDH_C"/>
</dbReference>
<comment type="caution">
    <text evidence="6">The sequence shown here is derived from an EMBL/GenBank/DDBJ whole genome shotgun (WGS) entry which is preliminary data.</text>
</comment>
<dbReference type="InterPro" id="IPR036291">
    <property type="entry name" value="NAD(P)-bd_dom_sf"/>
</dbReference>
<accession>A0A842HHQ4</accession>
<evidence type="ECO:0000313" key="7">
    <source>
        <dbReference type="Proteomes" id="UP000546464"/>
    </source>
</evidence>
<dbReference type="InterPro" id="IPR006115">
    <property type="entry name" value="6PGDH_NADP-bd"/>
</dbReference>
<dbReference type="RefSeq" id="WP_185676479.1">
    <property type="nucleotide sequence ID" value="NZ_JACHVB010000043.1"/>
</dbReference>
<dbReference type="Pfam" id="PF00393">
    <property type="entry name" value="6PGD"/>
    <property type="match status" value="1"/>
</dbReference>
<dbReference type="InterPro" id="IPR004849">
    <property type="entry name" value="6DGDH_YqeC"/>
</dbReference>
<dbReference type="GO" id="GO:0004616">
    <property type="term" value="F:phosphogluconate dehydrogenase (decarboxylating) activity"/>
    <property type="evidence" value="ECO:0007669"/>
    <property type="project" value="InterPro"/>
</dbReference>
<comment type="similarity">
    <text evidence="2">Belongs to the 6-phosphogluconate dehydrogenase family.</text>
</comment>
<dbReference type="SUPFAM" id="SSF51735">
    <property type="entry name" value="NAD(P)-binding Rossmann-fold domains"/>
    <property type="match status" value="1"/>
</dbReference>
<dbReference type="GO" id="GO:0050661">
    <property type="term" value="F:NADP binding"/>
    <property type="evidence" value="ECO:0007669"/>
    <property type="project" value="InterPro"/>
</dbReference>
<evidence type="ECO:0000256" key="1">
    <source>
        <dbReference type="ARBA" id="ARBA00004959"/>
    </source>
</evidence>
<dbReference type="PRINTS" id="PR00076">
    <property type="entry name" value="6PGDHDRGNASE"/>
</dbReference>
<evidence type="ECO:0000256" key="2">
    <source>
        <dbReference type="ARBA" id="ARBA00008419"/>
    </source>
</evidence>
<dbReference type="InterPro" id="IPR006183">
    <property type="entry name" value="Pgluconate_DH"/>
</dbReference>
<dbReference type="InterPro" id="IPR008927">
    <property type="entry name" value="6-PGluconate_DH-like_C_sf"/>
</dbReference>
<name>A0A842HHQ4_9BACT</name>
<dbReference type="AlphaFoldDB" id="A0A842HHQ4"/>
<dbReference type="PROSITE" id="PS00895">
    <property type="entry name" value="3_HYDROXYISOBUT_DH"/>
    <property type="match status" value="1"/>
</dbReference>
<evidence type="ECO:0000256" key="3">
    <source>
        <dbReference type="ARBA" id="ARBA00023002"/>
    </source>
</evidence>
<dbReference type="EMBL" id="JACHVB010000043">
    <property type="protein sequence ID" value="MBC2595528.1"/>
    <property type="molecule type" value="Genomic_DNA"/>
</dbReference>
<dbReference type="GO" id="GO:0006098">
    <property type="term" value="P:pentose-phosphate shunt"/>
    <property type="evidence" value="ECO:0007669"/>
    <property type="project" value="InterPro"/>
</dbReference>
<dbReference type="Pfam" id="PF03446">
    <property type="entry name" value="NAD_binding_2"/>
    <property type="match status" value="1"/>
</dbReference>
<reference evidence="6 7" key="1">
    <citation type="submission" date="2020-07" db="EMBL/GenBank/DDBJ databases">
        <authorList>
            <person name="Feng X."/>
        </authorList>
    </citation>
    <scope>NUCLEOTIDE SEQUENCE [LARGE SCALE GENOMIC DNA]</scope>
    <source>
        <strain evidence="6 7">JCM31066</strain>
    </source>
</reference>
<dbReference type="InterPro" id="IPR013328">
    <property type="entry name" value="6PGD_dom2"/>
</dbReference>
<protein>
    <submittedName>
        <fullName evidence="6">Decarboxylating 6-phosphogluconate dehydrogenase</fullName>
    </submittedName>
</protein>
<dbReference type="InterPro" id="IPR002204">
    <property type="entry name" value="3-OH-isobutyrate_DH-rel_CS"/>
</dbReference>
<proteinExistence type="inferred from homology"/>
<evidence type="ECO:0000256" key="4">
    <source>
        <dbReference type="ARBA" id="ARBA00023064"/>
    </source>
</evidence>
<evidence type="ECO:0000313" key="6">
    <source>
        <dbReference type="EMBL" id="MBC2595528.1"/>
    </source>
</evidence>
<keyword evidence="7" id="KW-1185">Reference proteome</keyword>
<keyword evidence="3" id="KW-0560">Oxidoreductase</keyword>
<dbReference type="NCBIfam" id="TIGR00872">
    <property type="entry name" value="gnd_rel"/>
    <property type="match status" value="1"/>
</dbReference>
<dbReference type="NCBIfam" id="NF007161">
    <property type="entry name" value="PRK09599.1"/>
    <property type="match status" value="1"/>
</dbReference>